<dbReference type="Proteomes" id="UP001168528">
    <property type="component" value="Unassembled WGS sequence"/>
</dbReference>
<accession>A0ABT8R2F5</accession>
<evidence type="ECO:0000313" key="2">
    <source>
        <dbReference type="Proteomes" id="UP001168528"/>
    </source>
</evidence>
<keyword evidence="2" id="KW-1185">Reference proteome</keyword>
<dbReference type="RefSeq" id="WP_302037081.1">
    <property type="nucleotide sequence ID" value="NZ_JAUKPO010000003.1"/>
</dbReference>
<protein>
    <submittedName>
        <fullName evidence="1">Uncharacterized protein</fullName>
    </submittedName>
</protein>
<organism evidence="1 2">
    <name type="scientific">Rhodocytophaga aerolata</name>
    <dbReference type="NCBI Taxonomy" id="455078"/>
    <lineage>
        <taxon>Bacteria</taxon>
        <taxon>Pseudomonadati</taxon>
        <taxon>Bacteroidota</taxon>
        <taxon>Cytophagia</taxon>
        <taxon>Cytophagales</taxon>
        <taxon>Rhodocytophagaceae</taxon>
        <taxon>Rhodocytophaga</taxon>
    </lineage>
</organism>
<comment type="caution">
    <text evidence="1">The sequence shown here is derived from an EMBL/GenBank/DDBJ whole genome shotgun (WGS) entry which is preliminary data.</text>
</comment>
<gene>
    <name evidence="1" type="ORF">Q0590_08480</name>
</gene>
<proteinExistence type="predicted"/>
<evidence type="ECO:0000313" key="1">
    <source>
        <dbReference type="EMBL" id="MDO1446285.1"/>
    </source>
</evidence>
<dbReference type="EMBL" id="JAUKPO010000003">
    <property type="protein sequence ID" value="MDO1446285.1"/>
    <property type="molecule type" value="Genomic_DNA"/>
</dbReference>
<sequence length="49" mass="5485">MSRTELISKLLKVEPNLAIQVLRNDRLAAKLKTDALLKELGIAVEKRPS</sequence>
<reference evidence="1" key="1">
    <citation type="submission" date="2023-07" db="EMBL/GenBank/DDBJ databases">
        <title>The genome sequence of Rhodocytophaga aerolata KACC 12507.</title>
        <authorList>
            <person name="Zhang X."/>
        </authorList>
    </citation>
    <scope>NUCLEOTIDE SEQUENCE</scope>
    <source>
        <strain evidence="1">KACC 12507</strain>
    </source>
</reference>
<name>A0ABT8R2F5_9BACT</name>